<gene>
    <name evidence="2" type="ORF">S06H3_37287</name>
</gene>
<evidence type="ECO:0000313" key="2">
    <source>
        <dbReference type="EMBL" id="GAI22358.1"/>
    </source>
</evidence>
<sequence length="38" mass="4121">MLLMTFINGLTMAALLFIMAVGLNLSFGLLRIVNLTHG</sequence>
<reference evidence="2" key="1">
    <citation type="journal article" date="2014" name="Front. Microbiol.">
        <title>High frequency of phylogenetically diverse reductive dehalogenase-homologous genes in deep subseafloor sedimentary metagenomes.</title>
        <authorList>
            <person name="Kawai M."/>
            <person name="Futagami T."/>
            <person name="Toyoda A."/>
            <person name="Takaki Y."/>
            <person name="Nishi S."/>
            <person name="Hori S."/>
            <person name="Arai W."/>
            <person name="Tsubouchi T."/>
            <person name="Morono Y."/>
            <person name="Uchiyama I."/>
            <person name="Ito T."/>
            <person name="Fujiyama A."/>
            <person name="Inagaki F."/>
            <person name="Takami H."/>
        </authorList>
    </citation>
    <scope>NUCLEOTIDE SEQUENCE</scope>
    <source>
        <strain evidence="2">Expedition CK06-06</strain>
    </source>
</reference>
<name>X1LTD3_9ZZZZ</name>
<keyword evidence="1" id="KW-0472">Membrane</keyword>
<accession>X1LTD3</accession>
<proteinExistence type="predicted"/>
<protein>
    <recommendedName>
        <fullName evidence="3">Branched-chain amino acid ABC transporter permease</fullName>
    </recommendedName>
</protein>
<comment type="caution">
    <text evidence="2">The sequence shown here is derived from an EMBL/GenBank/DDBJ whole genome shotgun (WGS) entry which is preliminary data.</text>
</comment>
<feature type="transmembrane region" description="Helical" evidence="1">
    <location>
        <begin position="6"/>
        <end position="30"/>
    </location>
</feature>
<organism evidence="2">
    <name type="scientific">marine sediment metagenome</name>
    <dbReference type="NCBI Taxonomy" id="412755"/>
    <lineage>
        <taxon>unclassified sequences</taxon>
        <taxon>metagenomes</taxon>
        <taxon>ecological metagenomes</taxon>
    </lineage>
</organism>
<evidence type="ECO:0000256" key="1">
    <source>
        <dbReference type="SAM" id="Phobius"/>
    </source>
</evidence>
<keyword evidence="1" id="KW-0812">Transmembrane</keyword>
<dbReference type="AlphaFoldDB" id="X1LTD3"/>
<feature type="non-terminal residue" evidence="2">
    <location>
        <position position="38"/>
    </location>
</feature>
<keyword evidence="1" id="KW-1133">Transmembrane helix</keyword>
<evidence type="ECO:0008006" key="3">
    <source>
        <dbReference type="Google" id="ProtNLM"/>
    </source>
</evidence>
<dbReference type="EMBL" id="BARV01022644">
    <property type="protein sequence ID" value="GAI22358.1"/>
    <property type="molecule type" value="Genomic_DNA"/>
</dbReference>